<evidence type="ECO:0000256" key="6">
    <source>
        <dbReference type="HAMAP-Rule" id="MF_00073"/>
    </source>
</evidence>
<feature type="domain" description="NusB/RsmB/TIM44" evidence="7">
    <location>
        <begin position="5"/>
        <end position="128"/>
    </location>
</feature>
<dbReference type="GO" id="GO:0005829">
    <property type="term" value="C:cytosol"/>
    <property type="evidence" value="ECO:0007669"/>
    <property type="project" value="TreeGrafter"/>
</dbReference>
<dbReference type="SUPFAM" id="SSF48013">
    <property type="entry name" value="NusB-like"/>
    <property type="match status" value="1"/>
</dbReference>
<dbReference type="Pfam" id="PF01029">
    <property type="entry name" value="NusB"/>
    <property type="match status" value="1"/>
</dbReference>
<dbReference type="InterPro" id="IPR006027">
    <property type="entry name" value="NusB_RsmB_TIM44"/>
</dbReference>
<comment type="function">
    <text evidence="6">Involved in transcription antitermination. Required for transcription of ribosomal RNA (rRNA) genes. Binds specifically to the boxA antiterminator sequence of the ribosomal RNA (rrn) operons.</text>
</comment>
<dbReference type="InterPro" id="IPR011605">
    <property type="entry name" value="NusB_fam"/>
</dbReference>
<evidence type="ECO:0000256" key="5">
    <source>
        <dbReference type="ARBA" id="ARBA00023163"/>
    </source>
</evidence>
<keyword evidence="2 6" id="KW-0889">Transcription antitermination</keyword>
<dbReference type="CDD" id="cd00619">
    <property type="entry name" value="Terminator_NusB"/>
    <property type="match status" value="1"/>
</dbReference>
<dbReference type="Gene3D" id="1.10.940.10">
    <property type="entry name" value="NusB-like"/>
    <property type="match status" value="1"/>
</dbReference>
<dbReference type="EMBL" id="CP046244">
    <property type="protein sequence ID" value="QGP94075.1"/>
    <property type="molecule type" value="Genomic_DNA"/>
</dbReference>
<proteinExistence type="inferred from homology"/>
<evidence type="ECO:0000259" key="7">
    <source>
        <dbReference type="Pfam" id="PF01029"/>
    </source>
</evidence>
<evidence type="ECO:0000256" key="2">
    <source>
        <dbReference type="ARBA" id="ARBA00022814"/>
    </source>
</evidence>
<keyword evidence="9" id="KW-1185">Reference proteome</keyword>
<evidence type="ECO:0000256" key="3">
    <source>
        <dbReference type="ARBA" id="ARBA00022884"/>
    </source>
</evidence>
<accession>A0A6I5ZWQ9</accession>
<keyword evidence="3 6" id="KW-0694">RNA-binding</keyword>
<protein>
    <recommendedName>
        <fullName evidence="6">Transcription antitermination protein NusB</fullName>
    </recommendedName>
    <alternativeName>
        <fullName evidence="6">Antitermination factor NusB</fullName>
    </alternativeName>
</protein>
<dbReference type="NCBIfam" id="TIGR01951">
    <property type="entry name" value="nusB"/>
    <property type="match status" value="1"/>
</dbReference>
<dbReference type="AlphaFoldDB" id="A0A6I5ZWQ9"/>
<name>A0A6I5ZWQ9_9FIRM</name>
<evidence type="ECO:0000256" key="1">
    <source>
        <dbReference type="ARBA" id="ARBA00005952"/>
    </source>
</evidence>
<dbReference type="GO" id="GO:0031564">
    <property type="term" value="P:transcription antitermination"/>
    <property type="evidence" value="ECO:0007669"/>
    <property type="project" value="UniProtKB-KW"/>
</dbReference>
<dbReference type="GO" id="GO:0003723">
    <property type="term" value="F:RNA binding"/>
    <property type="evidence" value="ECO:0007669"/>
    <property type="project" value="UniProtKB-UniRule"/>
</dbReference>
<evidence type="ECO:0000313" key="8">
    <source>
        <dbReference type="EMBL" id="QGP94075.1"/>
    </source>
</evidence>
<dbReference type="RefSeq" id="WP_156276032.1">
    <property type="nucleotide sequence ID" value="NZ_CP046244.1"/>
</dbReference>
<evidence type="ECO:0000313" key="9">
    <source>
        <dbReference type="Proteomes" id="UP000425916"/>
    </source>
</evidence>
<organism evidence="8 9">
    <name type="scientific">Neomoorella glycerini</name>
    <dbReference type="NCBI Taxonomy" id="55779"/>
    <lineage>
        <taxon>Bacteria</taxon>
        <taxon>Bacillati</taxon>
        <taxon>Bacillota</taxon>
        <taxon>Clostridia</taxon>
        <taxon>Neomoorellales</taxon>
        <taxon>Neomoorellaceae</taxon>
        <taxon>Neomoorella</taxon>
    </lineage>
</organism>
<dbReference type="OrthoDB" id="9811381at2"/>
<evidence type="ECO:0000256" key="4">
    <source>
        <dbReference type="ARBA" id="ARBA00023015"/>
    </source>
</evidence>
<sequence>MSRRAARAKALQALFAVDLGRMAPERAVEEVLADEQLSLQAAAFARQLVMGTVTARQELDAIISRYAVGWRLERLAAVDRNILRMALYEMKYCPDTPVSVIINEAIELAKTFNDEEAGRFVNGLLDTARKELGR</sequence>
<keyword evidence="4 6" id="KW-0805">Transcription regulation</keyword>
<reference evidence="8 9" key="1">
    <citation type="submission" date="2019-11" db="EMBL/GenBank/DDBJ databases">
        <title>Genome sequence of Moorella glycerini DSM11254.</title>
        <authorList>
            <person name="Poehlein A."/>
            <person name="Boeer T."/>
            <person name="Daniel R."/>
        </authorList>
    </citation>
    <scope>NUCLEOTIDE SEQUENCE [LARGE SCALE GENOMIC DNA]</scope>
    <source>
        <strain evidence="8 9">DSM 11254</strain>
    </source>
</reference>
<dbReference type="GO" id="GO:0006353">
    <property type="term" value="P:DNA-templated transcription termination"/>
    <property type="evidence" value="ECO:0007669"/>
    <property type="project" value="UniProtKB-UniRule"/>
</dbReference>
<dbReference type="PANTHER" id="PTHR11078:SF3">
    <property type="entry name" value="ANTITERMINATION NUSB DOMAIN-CONTAINING PROTEIN"/>
    <property type="match status" value="1"/>
</dbReference>
<keyword evidence="5 6" id="KW-0804">Transcription</keyword>
<dbReference type="Proteomes" id="UP000425916">
    <property type="component" value="Chromosome"/>
</dbReference>
<gene>
    <name evidence="6 8" type="primary">nusB</name>
    <name evidence="8" type="ORF">MGLY_35000</name>
</gene>
<comment type="similarity">
    <text evidence="1 6">Belongs to the NusB family.</text>
</comment>
<dbReference type="InterPro" id="IPR035926">
    <property type="entry name" value="NusB-like_sf"/>
</dbReference>
<dbReference type="HAMAP" id="MF_00073">
    <property type="entry name" value="NusB"/>
    <property type="match status" value="1"/>
</dbReference>
<dbReference type="PANTHER" id="PTHR11078">
    <property type="entry name" value="N UTILIZATION SUBSTANCE PROTEIN B-RELATED"/>
    <property type="match status" value="1"/>
</dbReference>